<comment type="caution">
    <text evidence="1">The sequence shown here is derived from an EMBL/GenBank/DDBJ whole genome shotgun (WGS) entry which is preliminary data.</text>
</comment>
<proteinExistence type="predicted"/>
<evidence type="ECO:0000313" key="1">
    <source>
        <dbReference type="EMBL" id="CAG8783366.1"/>
    </source>
</evidence>
<sequence length="165" mass="19302">YDVEKEYTISPDDLEDEEFNKLRQEVNRLIKASEHYVDKVLLKGWKNLECYDERKTVEEISRTCDTKINKMILLLTNSIYGNIINGHLEIPKLLIFAQLLFENELDFPTDITEDDYDKFKKKVNKIFKDSHWDTDIALINLEKTGSHSIAIPLGQQIAKNQVIIN</sequence>
<feature type="non-terminal residue" evidence="1">
    <location>
        <position position="1"/>
    </location>
</feature>
<evidence type="ECO:0000313" key="2">
    <source>
        <dbReference type="Proteomes" id="UP000789396"/>
    </source>
</evidence>
<dbReference type="Proteomes" id="UP000789396">
    <property type="component" value="Unassembled WGS sequence"/>
</dbReference>
<gene>
    <name evidence="1" type="ORF">RFULGI_LOCUS16029</name>
</gene>
<organism evidence="1 2">
    <name type="scientific">Racocetra fulgida</name>
    <dbReference type="NCBI Taxonomy" id="60492"/>
    <lineage>
        <taxon>Eukaryota</taxon>
        <taxon>Fungi</taxon>
        <taxon>Fungi incertae sedis</taxon>
        <taxon>Mucoromycota</taxon>
        <taxon>Glomeromycotina</taxon>
        <taxon>Glomeromycetes</taxon>
        <taxon>Diversisporales</taxon>
        <taxon>Gigasporaceae</taxon>
        <taxon>Racocetra</taxon>
    </lineage>
</organism>
<reference evidence="1" key="1">
    <citation type="submission" date="2021-06" db="EMBL/GenBank/DDBJ databases">
        <authorList>
            <person name="Kallberg Y."/>
            <person name="Tangrot J."/>
            <person name="Rosling A."/>
        </authorList>
    </citation>
    <scope>NUCLEOTIDE SEQUENCE</scope>
    <source>
        <strain evidence="1">IN212</strain>
    </source>
</reference>
<dbReference type="EMBL" id="CAJVPZ010054606">
    <property type="protein sequence ID" value="CAG8783366.1"/>
    <property type="molecule type" value="Genomic_DNA"/>
</dbReference>
<name>A0A9N9P270_9GLOM</name>
<protein>
    <submittedName>
        <fullName evidence="1">17646_t:CDS:1</fullName>
    </submittedName>
</protein>
<feature type="non-terminal residue" evidence="1">
    <location>
        <position position="165"/>
    </location>
</feature>
<dbReference type="AlphaFoldDB" id="A0A9N9P270"/>
<accession>A0A9N9P270</accession>
<keyword evidence="2" id="KW-1185">Reference proteome</keyword>